<dbReference type="EMBL" id="GECU01014110">
    <property type="protein sequence ID" value="JAS93596.1"/>
    <property type="molecule type" value="Transcribed_RNA"/>
</dbReference>
<feature type="non-terminal residue" evidence="1">
    <location>
        <position position="305"/>
    </location>
</feature>
<accession>A0A1B6J342</accession>
<reference evidence="1" key="1">
    <citation type="submission" date="2015-11" db="EMBL/GenBank/DDBJ databases">
        <title>De novo transcriptome assembly of four potential Pierce s Disease insect vectors from Arizona vineyards.</title>
        <authorList>
            <person name="Tassone E.E."/>
        </authorList>
    </citation>
    <scope>NUCLEOTIDE SEQUENCE</scope>
</reference>
<evidence type="ECO:0000313" key="1">
    <source>
        <dbReference type="EMBL" id="JAS93596.1"/>
    </source>
</evidence>
<feature type="non-terminal residue" evidence="1">
    <location>
        <position position="1"/>
    </location>
</feature>
<gene>
    <name evidence="1" type="ORF">g.24500</name>
</gene>
<sequence length="305" mass="35202">AILDRQTHVVLKLHDPQQHQLLHNVILDPQIQDVLSNQPHLVRHNAILDRQTRVALKLHDPQQHQLLHNVILDPQILGVLSSQPHLVRLNAILDQQTRVVLKLHDPQQHQLLHNVILGPQIQGVLRNQPHLVRHNAILDRLTRAALKHHNNQQLHALLNAIQALMTLGVHKLHAQQLHLLVFQAPKIQDARPIKFHLLVQDLLLLIFHLLQRPQPLPHAPLNVILDLQIPDVQHHHHSVTLVQMTRDVQNLQHPRNAIPVHLTLDVQDHHLPLLSALQIVSQDLQTQDVQDYHHQQLNPLQTVFW</sequence>
<organism evidence="1">
    <name type="scientific">Homalodisca liturata</name>
    <dbReference type="NCBI Taxonomy" id="320908"/>
    <lineage>
        <taxon>Eukaryota</taxon>
        <taxon>Metazoa</taxon>
        <taxon>Ecdysozoa</taxon>
        <taxon>Arthropoda</taxon>
        <taxon>Hexapoda</taxon>
        <taxon>Insecta</taxon>
        <taxon>Pterygota</taxon>
        <taxon>Neoptera</taxon>
        <taxon>Paraneoptera</taxon>
        <taxon>Hemiptera</taxon>
        <taxon>Auchenorrhyncha</taxon>
        <taxon>Membracoidea</taxon>
        <taxon>Cicadellidae</taxon>
        <taxon>Cicadellinae</taxon>
        <taxon>Proconiini</taxon>
        <taxon>Homalodisca</taxon>
    </lineage>
</organism>
<protein>
    <submittedName>
        <fullName evidence="1">Uncharacterized protein</fullName>
    </submittedName>
</protein>
<proteinExistence type="predicted"/>
<dbReference type="AlphaFoldDB" id="A0A1B6J342"/>
<name>A0A1B6J342_9HEMI</name>